<dbReference type="SUPFAM" id="SSF53474">
    <property type="entry name" value="alpha/beta-Hydrolases"/>
    <property type="match status" value="1"/>
</dbReference>
<evidence type="ECO:0008006" key="2">
    <source>
        <dbReference type="Google" id="ProtNLM"/>
    </source>
</evidence>
<proteinExistence type="predicted"/>
<gene>
    <name evidence="1" type="ORF">AB5J56_07300</name>
</gene>
<dbReference type="EMBL" id="CP163435">
    <property type="protein sequence ID" value="XDQ24504.1"/>
    <property type="molecule type" value="Genomic_DNA"/>
</dbReference>
<dbReference type="InterPro" id="IPR029058">
    <property type="entry name" value="AB_hydrolase_fold"/>
</dbReference>
<name>A0AB39P2D4_9ACTN</name>
<accession>A0AB39P2D4</accession>
<dbReference type="Gene3D" id="3.40.50.1820">
    <property type="entry name" value="alpha/beta hydrolase"/>
    <property type="match status" value="1"/>
</dbReference>
<sequence length="418" mass="43440">MVDAPGGQVGMRFIFVHGTGVRRERHEKLADLISTGLRARLPTAELVPVYWGDAHGAGLSAGGASIPGADRVRGAESGGTPLDEETAAWALLLADPLCELRVLAECAAGAEDELEVPGVRGAGGQVTDHLGELTSDLPPAGELAPLLRATGLAGSYPSAVEQVAASAEFADACDAVSDAAGVSELVSATARAVVAGALGGAGDEAWCTGDERDKLVDLVVAGLGGTGRFPGGRAAAVLGALALRLTTQPALDHWRTPLTTRAVPALGDILRYQARGRPLRDHLERVITSSPEPVVVIGHSLGGIALVDLYALAAIGQTATPRPHLLVTVGSQAPFLHELGALTGLPPTAGLPPGFPRWLNIYDRKDLLAYRAEPVFPGDSRVTDHEVSSRQPFPLSHSAYWKLDAVYHRIAEETEAST</sequence>
<protein>
    <recommendedName>
        <fullName evidence="2">AB hydrolase-1 domain-containing protein</fullName>
    </recommendedName>
</protein>
<organism evidence="1">
    <name type="scientific">Streptomyces sp. R21</name>
    <dbReference type="NCBI Taxonomy" id="3238627"/>
    <lineage>
        <taxon>Bacteria</taxon>
        <taxon>Bacillati</taxon>
        <taxon>Actinomycetota</taxon>
        <taxon>Actinomycetes</taxon>
        <taxon>Kitasatosporales</taxon>
        <taxon>Streptomycetaceae</taxon>
        <taxon>Streptomyces</taxon>
    </lineage>
</organism>
<evidence type="ECO:0000313" key="1">
    <source>
        <dbReference type="EMBL" id="XDQ24504.1"/>
    </source>
</evidence>
<reference evidence="1" key="1">
    <citation type="submission" date="2024-07" db="EMBL/GenBank/DDBJ databases">
        <authorList>
            <person name="Yu S.T."/>
        </authorList>
    </citation>
    <scope>NUCLEOTIDE SEQUENCE</scope>
    <source>
        <strain evidence="1">R21</strain>
    </source>
</reference>
<dbReference type="RefSeq" id="WP_369231209.1">
    <property type="nucleotide sequence ID" value="NZ_CP163435.1"/>
</dbReference>
<dbReference type="AlphaFoldDB" id="A0AB39P2D4"/>